<sequence length="100" mass="11319">MNEFTYIYDGQTHTDATPEFMAKLGINEETQESIIRQQAFETEQAAAQRMKNREMAYKSESDPLFLEALRKSAAGDEEGAEVARTLGLRAVEQIQAKYPI</sequence>
<evidence type="ECO:0000313" key="2">
    <source>
        <dbReference type="Proteomes" id="UP000092544"/>
    </source>
</evidence>
<dbReference type="OrthoDB" id="7008478at2"/>
<dbReference type="RefSeq" id="WP_067014149.1">
    <property type="nucleotide sequence ID" value="NZ_FLOB01000002.1"/>
</dbReference>
<dbReference type="Proteomes" id="UP000092544">
    <property type="component" value="Unassembled WGS sequence"/>
</dbReference>
<dbReference type="EMBL" id="FLOB01000002">
    <property type="protein sequence ID" value="SBS29133.1"/>
    <property type="molecule type" value="Genomic_DNA"/>
</dbReference>
<keyword evidence="2" id="KW-1185">Reference proteome</keyword>
<protein>
    <submittedName>
        <fullName evidence="1">Uncharacterized protein</fullName>
    </submittedName>
</protein>
<name>A0A1A8T9I9_9GAMM</name>
<evidence type="ECO:0000313" key="1">
    <source>
        <dbReference type="EMBL" id="SBS29133.1"/>
    </source>
</evidence>
<dbReference type="AlphaFoldDB" id="A0A1A8T9I9"/>
<accession>A0A1A8T9I9</accession>
<gene>
    <name evidence="1" type="ORF">MSP8886_01451</name>
</gene>
<organism evidence="1 2">
    <name type="scientific">Marinomonas spartinae</name>
    <dbReference type="NCBI Taxonomy" id="1792290"/>
    <lineage>
        <taxon>Bacteria</taxon>
        <taxon>Pseudomonadati</taxon>
        <taxon>Pseudomonadota</taxon>
        <taxon>Gammaproteobacteria</taxon>
        <taxon>Oceanospirillales</taxon>
        <taxon>Oceanospirillaceae</taxon>
        <taxon>Marinomonas</taxon>
    </lineage>
</organism>
<proteinExistence type="predicted"/>
<reference evidence="1 2" key="1">
    <citation type="submission" date="2016-06" db="EMBL/GenBank/DDBJ databases">
        <authorList>
            <person name="Kjaerup R.B."/>
            <person name="Dalgaard T.S."/>
            <person name="Juul-Madsen H.R."/>
        </authorList>
    </citation>
    <scope>NUCLEOTIDE SEQUENCE [LARGE SCALE GENOMIC DNA]</scope>
    <source>
        <strain evidence="1 2">CECT 8886</strain>
    </source>
</reference>